<feature type="compositionally biased region" description="Basic and acidic residues" evidence="1">
    <location>
        <begin position="61"/>
        <end position="85"/>
    </location>
</feature>
<dbReference type="EMBL" id="UYYB01100733">
    <property type="protein sequence ID" value="VDM78020.1"/>
    <property type="molecule type" value="Genomic_DNA"/>
</dbReference>
<sequence>MSAKRWTFYVRTLADCCKHCPTTVQLFHRPVNIQFRRGFDKATPCRQSFYRLGVGDEITGNEKGDGRFDKHGERCERRSKQEAKSSLRRLQAS</sequence>
<gene>
    <name evidence="2" type="ORF">SVUK_LOCUS13018</name>
</gene>
<proteinExistence type="predicted"/>
<feature type="region of interest" description="Disordered" evidence="1">
    <location>
        <begin position="61"/>
        <end position="93"/>
    </location>
</feature>
<dbReference type="Proteomes" id="UP000270094">
    <property type="component" value="Unassembled WGS sequence"/>
</dbReference>
<evidence type="ECO:0000313" key="3">
    <source>
        <dbReference type="Proteomes" id="UP000270094"/>
    </source>
</evidence>
<name>A0A3P7IY13_STRVU</name>
<protein>
    <submittedName>
        <fullName evidence="2">Uncharacterized protein</fullName>
    </submittedName>
</protein>
<evidence type="ECO:0000313" key="2">
    <source>
        <dbReference type="EMBL" id="VDM78020.1"/>
    </source>
</evidence>
<organism evidence="2 3">
    <name type="scientific">Strongylus vulgaris</name>
    <name type="common">Blood worm</name>
    <dbReference type="NCBI Taxonomy" id="40348"/>
    <lineage>
        <taxon>Eukaryota</taxon>
        <taxon>Metazoa</taxon>
        <taxon>Ecdysozoa</taxon>
        <taxon>Nematoda</taxon>
        <taxon>Chromadorea</taxon>
        <taxon>Rhabditida</taxon>
        <taxon>Rhabditina</taxon>
        <taxon>Rhabditomorpha</taxon>
        <taxon>Strongyloidea</taxon>
        <taxon>Strongylidae</taxon>
        <taxon>Strongylus</taxon>
    </lineage>
</organism>
<accession>A0A3P7IY13</accession>
<keyword evidence="3" id="KW-1185">Reference proteome</keyword>
<reference evidence="2 3" key="1">
    <citation type="submission" date="2018-11" db="EMBL/GenBank/DDBJ databases">
        <authorList>
            <consortium name="Pathogen Informatics"/>
        </authorList>
    </citation>
    <scope>NUCLEOTIDE SEQUENCE [LARGE SCALE GENOMIC DNA]</scope>
</reference>
<dbReference type="OrthoDB" id="410104at2759"/>
<dbReference type="AlphaFoldDB" id="A0A3P7IY13"/>
<evidence type="ECO:0000256" key="1">
    <source>
        <dbReference type="SAM" id="MobiDB-lite"/>
    </source>
</evidence>